<accession>A0AAX2IVR4</accession>
<proteinExistence type="predicted"/>
<evidence type="ECO:0008006" key="3">
    <source>
        <dbReference type="Google" id="ProtNLM"/>
    </source>
</evidence>
<dbReference type="AlphaFoldDB" id="A0AAX2IVR4"/>
<dbReference type="Proteomes" id="UP000249566">
    <property type="component" value="Chromosome 1"/>
</dbReference>
<dbReference type="EMBL" id="LS483412">
    <property type="protein sequence ID" value="SQG89948.1"/>
    <property type="molecule type" value="Genomic_DNA"/>
</dbReference>
<name>A0AAX2IVR4_LEGPN</name>
<reference evidence="1 2" key="1">
    <citation type="submission" date="2018-06" db="EMBL/GenBank/DDBJ databases">
        <authorList>
            <consortium name="Pathogen Informatics"/>
            <person name="Doyle S."/>
        </authorList>
    </citation>
    <scope>NUCLEOTIDE SEQUENCE [LARGE SCALE GENOMIC DNA]</scope>
    <source>
        <strain evidence="1 2">NCTC12272</strain>
    </source>
</reference>
<dbReference type="Pfam" id="PF16263">
    <property type="entry name" value="DUF4917"/>
    <property type="match status" value="1"/>
</dbReference>
<protein>
    <recommendedName>
        <fullName evidence="3">DUF4917 domain-containing protein</fullName>
    </recommendedName>
</protein>
<evidence type="ECO:0000313" key="2">
    <source>
        <dbReference type="Proteomes" id="UP000249566"/>
    </source>
</evidence>
<evidence type="ECO:0000313" key="1">
    <source>
        <dbReference type="EMBL" id="SQG89948.1"/>
    </source>
</evidence>
<gene>
    <name evidence="1" type="ORF">NCTC12272_01134</name>
</gene>
<sequence>MAELKVISFEEALNKTNNRTILLGNGFSISLCEEFNYKNLYNKSQELSGKEGKPISNDMKKIFDALNTDDFEKVLAHLNITIEIAKHYSNSKLLLSTIKNDRKNLIASFLNTISSVHPRYKASIEFQTYVSCLRLLSKFSKIFTTNYDLLLYWIIMERNSPILSLFELKDFDISTLPTDDGFSRGKSTNGLLLWKPEHNYREQQIFYLHGSLFIIEIDDFYLKIESNNEGYILDQLESSLISGQQPLIVLEGSSAHKADKIGGHSYLRYCLDALKNLKGDLFLLGFSINDKSDKHIIESIQESEIKRIFVGCYSAPNENFKKNIKQLAHINDSAQERELFIFNSNEAVDWKPIKLKDGDA</sequence>
<organism evidence="1 2">
    <name type="scientific">Legionella pneumophila subsp. pascullei</name>
    <dbReference type="NCBI Taxonomy" id="91890"/>
    <lineage>
        <taxon>Bacteria</taxon>
        <taxon>Pseudomonadati</taxon>
        <taxon>Pseudomonadota</taxon>
        <taxon>Gammaproteobacteria</taxon>
        <taxon>Legionellales</taxon>
        <taxon>Legionellaceae</taxon>
        <taxon>Legionella</taxon>
    </lineage>
</organism>
<dbReference type="InterPro" id="IPR032581">
    <property type="entry name" value="DUF4917"/>
</dbReference>
<dbReference type="RefSeq" id="WP_027221310.1">
    <property type="nucleotide sequence ID" value="NZ_CAAAIJ010000004.1"/>
</dbReference>